<feature type="region of interest" description="Disordered" evidence="14">
    <location>
        <begin position="1"/>
        <end position="23"/>
    </location>
</feature>
<evidence type="ECO:0000259" key="18">
    <source>
        <dbReference type="PROSITE" id="PS50113"/>
    </source>
</evidence>
<feature type="domain" description="PAC" evidence="18">
    <location>
        <begin position="459"/>
        <end position="514"/>
    </location>
</feature>
<dbReference type="EMBL" id="CP002085">
    <property type="protein sequence ID" value="ADK84858.1"/>
    <property type="molecule type" value="Genomic_DNA"/>
</dbReference>
<dbReference type="CDD" id="cd00082">
    <property type="entry name" value="HisKA"/>
    <property type="match status" value="1"/>
</dbReference>
<dbReference type="Gene3D" id="1.10.287.130">
    <property type="match status" value="1"/>
</dbReference>
<evidence type="ECO:0000313" key="20">
    <source>
        <dbReference type="Proteomes" id="UP000009047"/>
    </source>
</evidence>
<dbReference type="InterPro" id="IPR036097">
    <property type="entry name" value="HisK_dim/P_sf"/>
</dbReference>
<keyword evidence="4" id="KW-0597">Phosphoprotein</keyword>
<dbReference type="Proteomes" id="UP000009047">
    <property type="component" value="Chromosome"/>
</dbReference>
<dbReference type="InterPro" id="IPR050351">
    <property type="entry name" value="BphY/WalK/GraS-like"/>
</dbReference>
<evidence type="ECO:0000259" key="17">
    <source>
        <dbReference type="PROSITE" id="PS50112"/>
    </source>
</evidence>
<dbReference type="InterPro" id="IPR001610">
    <property type="entry name" value="PAC"/>
</dbReference>
<evidence type="ECO:0000259" key="16">
    <source>
        <dbReference type="PROSITE" id="PS50109"/>
    </source>
</evidence>
<comment type="subcellular location">
    <subcellularLocation>
        <location evidence="2">Membrane</location>
        <topology evidence="2">Multi-pass membrane protein</topology>
    </subcellularLocation>
</comment>
<keyword evidence="10 15" id="KW-1133">Transmembrane helix</keyword>
<dbReference type="Pfam" id="PF02518">
    <property type="entry name" value="HATPase_c"/>
    <property type="match status" value="1"/>
</dbReference>
<dbReference type="InterPro" id="IPR048437">
    <property type="entry name" value="MASE11"/>
</dbReference>
<keyword evidence="7" id="KW-0547">Nucleotide-binding</keyword>
<dbReference type="InterPro" id="IPR005467">
    <property type="entry name" value="His_kinase_dom"/>
</dbReference>
<dbReference type="EC" id="2.7.13.3" evidence="3"/>
<dbReference type="SUPFAM" id="SSF55785">
    <property type="entry name" value="PYP-like sensor domain (PAS domain)"/>
    <property type="match status" value="2"/>
</dbReference>
<dbReference type="HOGENOM" id="CLU_356296_0_0_7"/>
<gene>
    <name evidence="19" type="ordered locus">Deba_1490</name>
</gene>
<evidence type="ECO:0000313" key="19">
    <source>
        <dbReference type="EMBL" id="ADK84858.1"/>
    </source>
</evidence>
<dbReference type="InterPro" id="IPR013656">
    <property type="entry name" value="PAS_4"/>
</dbReference>
<evidence type="ECO:0000256" key="7">
    <source>
        <dbReference type="ARBA" id="ARBA00022741"/>
    </source>
</evidence>
<dbReference type="GO" id="GO:0000156">
    <property type="term" value="F:phosphorelay response regulator activity"/>
    <property type="evidence" value="ECO:0007669"/>
    <property type="project" value="TreeGrafter"/>
</dbReference>
<dbReference type="GO" id="GO:0030295">
    <property type="term" value="F:protein kinase activator activity"/>
    <property type="evidence" value="ECO:0007669"/>
    <property type="project" value="TreeGrafter"/>
</dbReference>
<dbReference type="SMART" id="SM00387">
    <property type="entry name" value="HATPase_c"/>
    <property type="match status" value="1"/>
</dbReference>
<feature type="domain" description="PAS" evidence="17">
    <location>
        <begin position="384"/>
        <end position="428"/>
    </location>
</feature>
<protein>
    <recommendedName>
        <fullName evidence="3">histidine kinase</fullName>
        <ecNumber evidence="3">2.7.13.3</ecNumber>
    </recommendedName>
</protein>
<evidence type="ECO:0000256" key="1">
    <source>
        <dbReference type="ARBA" id="ARBA00000085"/>
    </source>
</evidence>
<keyword evidence="8 19" id="KW-0418">Kinase</keyword>
<keyword evidence="11" id="KW-0902">Two-component regulatory system</keyword>
<accession>E1QH15</accession>
<dbReference type="CDD" id="cd00130">
    <property type="entry name" value="PAS"/>
    <property type="match status" value="2"/>
</dbReference>
<dbReference type="eggNOG" id="COG2205">
    <property type="taxonomic scope" value="Bacteria"/>
</dbReference>
<feature type="transmembrane region" description="Helical" evidence="15">
    <location>
        <begin position="174"/>
        <end position="197"/>
    </location>
</feature>
<dbReference type="KEGG" id="dbr:Deba_1490"/>
<dbReference type="GO" id="GO:0000155">
    <property type="term" value="F:phosphorelay sensor kinase activity"/>
    <property type="evidence" value="ECO:0007669"/>
    <property type="project" value="InterPro"/>
</dbReference>
<dbReference type="PROSITE" id="PS50109">
    <property type="entry name" value="HIS_KIN"/>
    <property type="match status" value="1"/>
</dbReference>
<dbReference type="PROSITE" id="PS50112">
    <property type="entry name" value="PAS"/>
    <property type="match status" value="2"/>
</dbReference>
<dbReference type="Pfam" id="PF00989">
    <property type="entry name" value="PAS"/>
    <property type="match status" value="1"/>
</dbReference>
<dbReference type="InterPro" id="IPR035965">
    <property type="entry name" value="PAS-like_dom_sf"/>
</dbReference>
<dbReference type="InterPro" id="IPR000014">
    <property type="entry name" value="PAS"/>
</dbReference>
<evidence type="ECO:0000256" key="10">
    <source>
        <dbReference type="ARBA" id="ARBA00022989"/>
    </source>
</evidence>
<dbReference type="Pfam" id="PF00512">
    <property type="entry name" value="HisKA"/>
    <property type="match status" value="1"/>
</dbReference>
<keyword evidence="6 15" id="KW-0812">Transmembrane</keyword>
<dbReference type="AlphaFoldDB" id="E1QH15"/>
<evidence type="ECO:0000256" key="5">
    <source>
        <dbReference type="ARBA" id="ARBA00022679"/>
    </source>
</evidence>
<evidence type="ECO:0000256" key="12">
    <source>
        <dbReference type="ARBA" id="ARBA00023136"/>
    </source>
</evidence>
<keyword evidence="20" id="KW-1185">Reference proteome</keyword>
<evidence type="ECO:0000256" key="13">
    <source>
        <dbReference type="SAM" id="Coils"/>
    </source>
</evidence>
<dbReference type="PRINTS" id="PR00344">
    <property type="entry name" value="BCTRLSENSOR"/>
</dbReference>
<dbReference type="Gene3D" id="3.30.565.10">
    <property type="entry name" value="Histidine kinase-like ATPase, C-terminal domain"/>
    <property type="match status" value="1"/>
</dbReference>
<evidence type="ECO:0000256" key="9">
    <source>
        <dbReference type="ARBA" id="ARBA00022840"/>
    </source>
</evidence>
<dbReference type="InterPro" id="IPR004358">
    <property type="entry name" value="Sig_transdc_His_kin-like_C"/>
</dbReference>
<keyword evidence="9" id="KW-0067">ATP-binding</keyword>
<dbReference type="PROSITE" id="PS50113">
    <property type="entry name" value="PAC"/>
    <property type="match status" value="2"/>
</dbReference>
<evidence type="ECO:0000256" key="6">
    <source>
        <dbReference type="ARBA" id="ARBA00022692"/>
    </source>
</evidence>
<keyword evidence="13" id="KW-0175">Coiled coil</keyword>
<keyword evidence="5" id="KW-0808">Transferase</keyword>
<reference evidence="19 20" key="1">
    <citation type="journal article" date="2010" name="Stand. Genomic Sci.">
        <title>Complete genome sequence of Desulfarculus baarsii type strain (2st14).</title>
        <authorList>
            <person name="Sun H."/>
            <person name="Spring S."/>
            <person name="Lapidus A."/>
            <person name="Davenport K."/>
            <person name="Del Rio T.G."/>
            <person name="Tice H."/>
            <person name="Nolan M."/>
            <person name="Copeland A."/>
            <person name="Cheng J.F."/>
            <person name="Lucas S."/>
            <person name="Tapia R."/>
            <person name="Goodwin L."/>
            <person name="Pitluck S."/>
            <person name="Ivanova N."/>
            <person name="Pagani I."/>
            <person name="Mavromatis K."/>
            <person name="Ovchinnikova G."/>
            <person name="Pati A."/>
            <person name="Chen A."/>
            <person name="Palaniappan K."/>
            <person name="Hauser L."/>
            <person name="Chang Y.J."/>
            <person name="Jeffries C.D."/>
            <person name="Detter J.C."/>
            <person name="Han C."/>
            <person name="Rohde M."/>
            <person name="Brambilla E."/>
            <person name="Goker M."/>
            <person name="Woyke T."/>
            <person name="Bristow J."/>
            <person name="Eisen J.A."/>
            <person name="Markowitz V."/>
            <person name="Hugenholtz P."/>
            <person name="Kyrpides N.C."/>
            <person name="Klenk H.P."/>
            <person name="Land M."/>
        </authorList>
    </citation>
    <scope>NUCLEOTIDE SEQUENCE [LARGE SCALE GENOMIC DNA]</scope>
    <source>
        <strain evidence="20">ATCC 33931 / DSM 2075 / LMG 7858 / VKM B-1802 / 2st14</strain>
    </source>
</reference>
<evidence type="ECO:0000256" key="15">
    <source>
        <dbReference type="SAM" id="Phobius"/>
    </source>
</evidence>
<dbReference type="InterPro" id="IPR003661">
    <property type="entry name" value="HisK_dim/P_dom"/>
</dbReference>
<dbReference type="NCBIfam" id="TIGR00229">
    <property type="entry name" value="sensory_box"/>
    <property type="match status" value="2"/>
</dbReference>
<feature type="transmembrane region" description="Helical" evidence="15">
    <location>
        <begin position="70"/>
        <end position="89"/>
    </location>
</feature>
<evidence type="ECO:0000256" key="14">
    <source>
        <dbReference type="SAM" id="MobiDB-lite"/>
    </source>
</evidence>
<dbReference type="GO" id="GO:0016020">
    <property type="term" value="C:membrane"/>
    <property type="evidence" value="ECO:0007669"/>
    <property type="project" value="UniProtKB-SubCell"/>
</dbReference>
<feature type="transmembrane region" description="Helical" evidence="15">
    <location>
        <begin position="94"/>
        <end position="113"/>
    </location>
</feature>
<evidence type="ECO:0000256" key="3">
    <source>
        <dbReference type="ARBA" id="ARBA00012438"/>
    </source>
</evidence>
<dbReference type="SUPFAM" id="SSF55874">
    <property type="entry name" value="ATPase domain of HSP90 chaperone/DNA topoisomerase II/histidine kinase"/>
    <property type="match status" value="1"/>
</dbReference>
<dbReference type="PANTHER" id="PTHR42878:SF7">
    <property type="entry name" value="SENSOR HISTIDINE KINASE GLRK"/>
    <property type="match status" value="1"/>
</dbReference>
<proteinExistence type="predicted"/>
<dbReference type="PANTHER" id="PTHR42878">
    <property type="entry name" value="TWO-COMPONENT HISTIDINE KINASE"/>
    <property type="match status" value="1"/>
</dbReference>
<feature type="domain" description="Histidine kinase" evidence="16">
    <location>
        <begin position="564"/>
        <end position="778"/>
    </location>
</feature>
<feature type="transmembrane region" description="Helical" evidence="15">
    <location>
        <begin position="40"/>
        <end position="58"/>
    </location>
</feature>
<dbReference type="Pfam" id="PF08448">
    <property type="entry name" value="PAS_4"/>
    <property type="match status" value="1"/>
</dbReference>
<dbReference type="SUPFAM" id="SSF47384">
    <property type="entry name" value="Homodimeric domain of signal transducing histidine kinase"/>
    <property type="match status" value="1"/>
</dbReference>
<dbReference type="RefSeq" id="WP_013258311.1">
    <property type="nucleotide sequence ID" value="NC_014365.1"/>
</dbReference>
<dbReference type="OrthoDB" id="9787818at2"/>
<dbReference type="InterPro" id="IPR000700">
    <property type="entry name" value="PAS-assoc_C"/>
</dbReference>
<dbReference type="InterPro" id="IPR036890">
    <property type="entry name" value="HATPase_C_sf"/>
</dbReference>
<feature type="coiled-coil region" evidence="13">
    <location>
        <begin position="505"/>
        <end position="564"/>
    </location>
</feature>
<dbReference type="eggNOG" id="COG2202">
    <property type="taxonomic scope" value="Bacteria"/>
</dbReference>
<feature type="domain" description="PAC" evidence="18">
    <location>
        <begin position="310"/>
        <end position="362"/>
    </location>
</feature>
<evidence type="ECO:0000256" key="4">
    <source>
        <dbReference type="ARBA" id="ARBA00022553"/>
    </source>
</evidence>
<dbReference type="STRING" id="644282.Deba_1490"/>
<dbReference type="Gene3D" id="3.30.450.20">
    <property type="entry name" value="PAS domain"/>
    <property type="match status" value="2"/>
</dbReference>
<organism evidence="19 20">
    <name type="scientific">Desulfarculus baarsii (strain ATCC 33931 / DSM 2075 / LMG 7858 / VKM B-1802 / 2st14)</name>
    <dbReference type="NCBI Taxonomy" id="644282"/>
    <lineage>
        <taxon>Bacteria</taxon>
        <taxon>Pseudomonadati</taxon>
        <taxon>Thermodesulfobacteriota</taxon>
        <taxon>Desulfarculia</taxon>
        <taxon>Desulfarculales</taxon>
        <taxon>Desulfarculaceae</taxon>
        <taxon>Desulfarculus</taxon>
    </lineage>
</organism>
<dbReference type="SMART" id="SM00086">
    <property type="entry name" value="PAC"/>
    <property type="match status" value="1"/>
</dbReference>
<sequence length="787" mass="86963">MDDNHKSGPRENLAAPEVGQPPPFAFEAAQKKRLRHWRRLAFALVFGAAAALTCWSLADPLIAAAAGGAWLKALGLAALCLAALTPLLARRLSLWWRTGLGLACFYVMAWLQLRWAGPIGPGEVWLLAAPLAAAMFMGPWATAASLCLNAAVLAGVSGQCGFWSTPQTMAADQYGFFAGMLFFLDAIMAVVLAALLATHRRVIADQRIAVSDLLHSREALQATQAQLRQSEMRFRMLAENAVDIIWSMDLDLNYTYISPSVLGVTGFSAAEAMAQPLSHQTTPEAYAQLMDIFRQALRRGKQDGDWRLISQLDMPLRHKDGSHVWVSVSAAFVVGEDGRPLGLHGMSRDITKRKRATLELERKTQELAAAYDELHNTRQLIQNSRNKLKAIFDGLPDPIISLTAEGQIESLNLAAARMTKQHPRQLVGLSGQAFLSQADLPPKIIDTTLQAFQAMLQSQGRQWRLVEAPGDDDGPRFFELTVTPVADDRGETVLGIVHFDDVTEFKRMELRIRKYNDELERMVDERTQELTRARDDLQQERDRLARANSELRRLDQLRHDLTNMVVHDMKGPLAELMGNLDLLHYDLDKAQRDETLDMAEMGGQDLLRMIMNLLDIGRLEEDRLRARVQPLAFGPLAQRVRDKFTTLIRLKGLDVRVEDGATAPILADPDLMARVLQNLLTNALQHTDAGQIVLSARTQDDGQAVISVSDTGGGIPRAAHGLIFKKFVQATEDGGPRTSTGLGLTFCKLAVEAHGGEIWFESEQGQGTTFFVRLPASQPDEGEAESV</sequence>
<evidence type="ECO:0000256" key="8">
    <source>
        <dbReference type="ARBA" id="ARBA00022777"/>
    </source>
</evidence>
<dbReference type="InterPro" id="IPR003594">
    <property type="entry name" value="HATPase_dom"/>
</dbReference>
<feature type="transmembrane region" description="Helical" evidence="15">
    <location>
        <begin position="125"/>
        <end position="153"/>
    </location>
</feature>
<feature type="domain" description="PAS" evidence="17">
    <location>
        <begin position="230"/>
        <end position="300"/>
    </location>
</feature>
<dbReference type="SMART" id="SM00388">
    <property type="entry name" value="HisKA"/>
    <property type="match status" value="1"/>
</dbReference>
<evidence type="ECO:0000256" key="2">
    <source>
        <dbReference type="ARBA" id="ARBA00004141"/>
    </source>
</evidence>
<dbReference type="GO" id="GO:0007234">
    <property type="term" value="P:osmosensory signaling via phosphorelay pathway"/>
    <property type="evidence" value="ECO:0007669"/>
    <property type="project" value="TreeGrafter"/>
</dbReference>
<keyword evidence="12 15" id="KW-0472">Membrane</keyword>
<comment type="catalytic activity">
    <reaction evidence="1">
        <text>ATP + protein L-histidine = ADP + protein N-phospho-L-histidine.</text>
        <dbReference type="EC" id="2.7.13.3"/>
    </reaction>
</comment>
<feature type="coiled-coil region" evidence="13">
    <location>
        <begin position="353"/>
        <end position="387"/>
    </location>
</feature>
<dbReference type="GO" id="GO:0006355">
    <property type="term" value="P:regulation of DNA-templated transcription"/>
    <property type="evidence" value="ECO:0007669"/>
    <property type="project" value="InterPro"/>
</dbReference>
<dbReference type="InterPro" id="IPR013767">
    <property type="entry name" value="PAS_fold"/>
</dbReference>
<evidence type="ECO:0000256" key="11">
    <source>
        <dbReference type="ARBA" id="ARBA00023012"/>
    </source>
</evidence>
<name>E1QH15_DESB2</name>
<dbReference type="SMART" id="SM00091">
    <property type="entry name" value="PAS"/>
    <property type="match status" value="2"/>
</dbReference>
<dbReference type="Pfam" id="PF20969">
    <property type="entry name" value="MASE11"/>
    <property type="match status" value="1"/>
</dbReference>